<accession>A0A017T5Y6</accession>
<dbReference type="CDD" id="cd19080">
    <property type="entry name" value="AKR_AKR9A_9B"/>
    <property type="match status" value="1"/>
</dbReference>
<dbReference type="Pfam" id="PF00248">
    <property type="entry name" value="Aldo_ket_red"/>
    <property type="match status" value="1"/>
</dbReference>
<name>A0A017T5Y6_9BACT</name>
<comment type="caution">
    <text evidence="3">The sequence shown here is derived from an EMBL/GenBank/DDBJ whole genome shotgun (WGS) entry which is preliminary data.</text>
</comment>
<dbReference type="GO" id="GO:0016491">
    <property type="term" value="F:oxidoreductase activity"/>
    <property type="evidence" value="ECO:0007669"/>
    <property type="project" value="UniProtKB-KW"/>
</dbReference>
<gene>
    <name evidence="3" type="ORF">CAP_4405</name>
</gene>
<dbReference type="Gene3D" id="3.20.20.100">
    <property type="entry name" value="NADP-dependent oxidoreductase domain"/>
    <property type="match status" value="1"/>
</dbReference>
<dbReference type="InterPro" id="IPR050523">
    <property type="entry name" value="AKR_Detox_Biosynth"/>
</dbReference>
<evidence type="ECO:0000259" key="2">
    <source>
        <dbReference type="Pfam" id="PF00248"/>
    </source>
</evidence>
<protein>
    <submittedName>
        <fullName evidence="3">Aldo/keto reductase</fullName>
    </submittedName>
</protein>
<dbReference type="EMBL" id="ASRX01000033">
    <property type="protein sequence ID" value="EYF04437.1"/>
    <property type="molecule type" value="Genomic_DNA"/>
</dbReference>
<dbReference type="InterPro" id="IPR036812">
    <property type="entry name" value="NAD(P)_OxRdtase_dom_sf"/>
</dbReference>
<dbReference type="Proteomes" id="UP000019678">
    <property type="component" value="Unassembled WGS sequence"/>
</dbReference>
<dbReference type="SUPFAM" id="SSF51430">
    <property type="entry name" value="NAD(P)-linked oxidoreductase"/>
    <property type="match status" value="1"/>
</dbReference>
<dbReference type="AlphaFoldDB" id="A0A017T5Y6"/>
<dbReference type="RefSeq" id="WP_044244018.1">
    <property type="nucleotide sequence ID" value="NZ_ASRX01000033.1"/>
</dbReference>
<dbReference type="PANTHER" id="PTHR43364:SF4">
    <property type="entry name" value="NAD(P)-LINKED OXIDOREDUCTASE SUPERFAMILY PROTEIN"/>
    <property type="match status" value="1"/>
</dbReference>
<keyword evidence="1" id="KW-0560">Oxidoreductase</keyword>
<dbReference type="eggNOG" id="COG0667">
    <property type="taxonomic scope" value="Bacteria"/>
</dbReference>
<dbReference type="GO" id="GO:0005829">
    <property type="term" value="C:cytosol"/>
    <property type="evidence" value="ECO:0007669"/>
    <property type="project" value="TreeGrafter"/>
</dbReference>
<dbReference type="PANTHER" id="PTHR43364">
    <property type="entry name" value="NADH-SPECIFIC METHYLGLYOXAL REDUCTASE-RELATED"/>
    <property type="match status" value="1"/>
</dbReference>
<evidence type="ECO:0000313" key="3">
    <source>
        <dbReference type="EMBL" id="EYF04437.1"/>
    </source>
</evidence>
<dbReference type="OrthoDB" id="9773828at2"/>
<dbReference type="STRING" id="1192034.CAP_4405"/>
<feature type="domain" description="NADP-dependent oxidoreductase" evidence="2">
    <location>
        <begin position="16"/>
        <end position="309"/>
    </location>
</feature>
<organism evidence="3 4">
    <name type="scientific">Chondromyces apiculatus DSM 436</name>
    <dbReference type="NCBI Taxonomy" id="1192034"/>
    <lineage>
        <taxon>Bacteria</taxon>
        <taxon>Pseudomonadati</taxon>
        <taxon>Myxococcota</taxon>
        <taxon>Polyangia</taxon>
        <taxon>Polyangiales</taxon>
        <taxon>Polyangiaceae</taxon>
        <taxon>Chondromyces</taxon>
    </lineage>
</organism>
<evidence type="ECO:0000256" key="1">
    <source>
        <dbReference type="ARBA" id="ARBA00023002"/>
    </source>
</evidence>
<evidence type="ECO:0000313" key="4">
    <source>
        <dbReference type="Proteomes" id="UP000019678"/>
    </source>
</evidence>
<sequence length="346" mass="37152">MRYKMFGQRTGLRVSEIALGAGMFGTTSGYGAPPDEVHRILRSFADAGGNFIDTADNYQLGESERLIGEFIAPHRDAFVLATKYSRGATASPALTALGANRKVMVQSVEASLKRLKTDRIDLYFVHMDDGVTPVDEIARGLDDLVRAGKIVYAGLSNFSAWRVAAAARTADLRGWASIAAVQLEYSLLQRTPERELLPMASAFGLGIMGWSPLGGGLLTGKYRKGEKGRATDLKASVLHDTPAQDAVLDVLLAVAAEIGASPGQVAIAWVRAKGILPVIGPRTHAQLDDNLAATRLTLADDHLRRLDAASAVSLGYPHELLGTAEQRAVMTGNRWDQIDHPDRPVA</sequence>
<proteinExistence type="predicted"/>
<reference evidence="3 4" key="1">
    <citation type="submission" date="2013-05" db="EMBL/GenBank/DDBJ databases">
        <title>Genome assembly of Chondromyces apiculatus DSM 436.</title>
        <authorList>
            <person name="Sharma G."/>
            <person name="Khatri I."/>
            <person name="Kaur C."/>
            <person name="Mayilraj S."/>
            <person name="Subramanian S."/>
        </authorList>
    </citation>
    <scope>NUCLEOTIDE SEQUENCE [LARGE SCALE GENOMIC DNA]</scope>
    <source>
        <strain evidence="3 4">DSM 436</strain>
    </source>
</reference>
<dbReference type="InterPro" id="IPR023210">
    <property type="entry name" value="NADP_OxRdtase_dom"/>
</dbReference>
<keyword evidence="4" id="KW-1185">Reference proteome</keyword>